<evidence type="ECO:0000256" key="1">
    <source>
        <dbReference type="ARBA" id="ARBA00004651"/>
    </source>
</evidence>
<keyword evidence="6 8" id="KW-1133">Transmembrane helix</keyword>
<feature type="transmembrane region" description="Helical" evidence="8">
    <location>
        <begin position="67"/>
        <end position="94"/>
    </location>
</feature>
<accession>A0ABY7T432</accession>
<feature type="transmembrane region" description="Helical" evidence="8">
    <location>
        <begin position="12"/>
        <end position="31"/>
    </location>
</feature>
<evidence type="ECO:0000256" key="5">
    <source>
        <dbReference type="ARBA" id="ARBA00022801"/>
    </source>
</evidence>
<feature type="transmembrane region" description="Helical" evidence="8">
    <location>
        <begin position="282"/>
        <end position="301"/>
    </location>
</feature>
<evidence type="ECO:0000256" key="7">
    <source>
        <dbReference type="ARBA" id="ARBA00023136"/>
    </source>
</evidence>
<feature type="transmembrane region" description="Helical" evidence="8">
    <location>
        <begin position="197"/>
        <end position="225"/>
    </location>
</feature>
<dbReference type="RefSeq" id="WP_273629238.1">
    <property type="nucleotide sequence ID" value="NZ_CP117167.1"/>
</dbReference>
<feature type="transmembrane region" description="Helical" evidence="8">
    <location>
        <begin position="106"/>
        <end position="124"/>
    </location>
</feature>
<keyword evidence="7 8" id="KW-0472">Membrane</keyword>
<keyword evidence="4 8" id="KW-0812">Transmembrane</keyword>
<gene>
    <name evidence="9" type="primary">xrtN</name>
    <name evidence="9" type="ORF">PQO05_20125</name>
</gene>
<dbReference type="EC" id="3.4.22.-" evidence="9"/>
<evidence type="ECO:0000256" key="8">
    <source>
        <dbReference type="SAM" id="Phobius"/>
    </source>
</evidence>
<organism evidence="9 10">
    <name type="scientific">Mucilaginibacter jinjuensis</name>
    <dbReference type="NCBI Taxonomy" id="1176721"/>
    <lineage>
        <taxon>Bacteria</taxon>
        <taxon>Pseudomonadati</taxon>
        <taxon>Bacteroidota</taxon>
        <taxon>Sphingobacteriia</taxon>
        <taxon>Sphingobacteriales</taxon>
        <taxon>Sphingobacteriaceae</taxon>
        <taxon>Mucilaginibacter</taxon>
    </lineage>
</organism>
<dbReference type="InterPro" id="IPR026392">
    <property type="entry name" value="Exo/Archaeosortase_dom"/>
</dbReference>
<dbReference type="Pfam" id="PF09721">
    <property type="entry name" value="Exosortase_EpsH"/>
    <property type="match status" value="1"/>
</dbReference>
<keyword evidence="2" id="KW-1003">Cell membrane</keyword>
<dbReference type="InterPro" id="IPR031006">
    <property type="entry name" value="Exosort_XrtN"/>
</dbReference>
<dbReference type="InterPro" id="IPR019127">
    <property type="entry name" value="Exosortase"/>
</dbReference>
<comment type="subcellular location">
    <subcellularLocation>
        <location evidence="1">Cell membrane</location>
        <topology evidence="1">Multi-pass membrane protein</topology>
    </subcellularLocation>
</comment>
<feature type="transmembrane region" description="Helical" evidence="8">
    <location>
        <begin position="168"/>
        <end position="185"/>
    </location>
</feature>
<evidence type="ECO:0000313" key="10">
    <source>
        <dbReference type="Proteomes" id="UP001216139"/>
    </source>
</evidence>
<dbReference type="GO" id="GO:0016787">
    <property type="term" value="F:hydrolase activity"/>
    <property type="evidence" value="ECO:0007669"/>
    <property type="project" value="UniProtKB-KW"/>
</dbReference>
<evidence type="ECO:0000256" key="6">
    <source>
        <dbReference type="ARBA" id="ARBA00022989"/>
    </source>
</evidence>
<protein>
    <submittedName>
        <fullName evidence="9">Exosortase N</fullName>
        <ecNumber evidence="9">3.4.22.-</ecNumber>
    </submittedName>
</protein>
<dbReference type="NCBIfam" id="TIGR04476">
    <property type="entry name" value="exosort_XrtN"/>
    <property type="match status" value="1"/>
</dbReference>
<proteinExistence type="predicted"/>
<feature type="transmembrane region" description="Helical" evidence="8">
    <location>
        <begin position="237"/>
        <end position="261"/>
    </location>
</feature>
<evidence type="ECO:0000256" key="3">
    <source>
        <dbReference type="ARBA" id="ARBA00022670"/>
    </source>
</evidence>
<evidence type="ECO:0000256" key="4">
    <source>
        <dbReference type="ARBA" id="ARBA00022692"/>
    </source>
</evidence>
<dbReference type="EMBL" id="CP117167">
    <property type="protein sequence ID" value="WCT11049.1"/>
    <property type="molecule type" value="Genomic_DNA"/>
</dbReference>
<keyword evidence="10" id="KW-1185">Reference proteome</keyword>
<dbReference type="NCBIfam" id="TIGR04178">
    <property type="entry name" value="exo_archaeo"/>
    <property type="match status" value="1"/>
</dbReference>
<keyword evidence="3" id="KW-0645">Protease</keyword>
<keyword evidence="5 9" id="KW-0378">Hydrolase</keyword>
<evidence type="ECO:0000313" key="9">
    <source>
        <dbReference type="EMBL" id="WCT11049.1"/>
    </source>
</evidence>
<dbReference type="Proteomes" id="UP001216139">
    <property type="component" value="Chromosome"/>
</dbReference>
<reference evidence="9 10" key="1">
    <citation type="submission" date="2023-02" db="EMBL/GenBank/DDBJ databases">
        <title>Genome sequence of Mucilaginibacter jinjuensis strain KACC 16571.</title>
        <authorList>
            <person name="Kim S."/>
            <person name="Heo J."/>
            <person name="Kwon S.-W."/>
        </authorList>
    </citation>
    <scope>NUCLEOTIDE SEQUENCE [LARGE SCALE GENOMIC DNA]</scope>
    <source>
        <strain evidence="9 10">KACC 16571</strain>
    </source>
</reference>
<sequence length="445" mass="50191">MLAIRLKKTIVMPYLAIAFGLTYLFIALWLLPAYLTWDANLFVGLLLAPYICTADESRYSLRYLVPALLMLALAIVVPVKTMLFIAMLFAILLLLENSLGKLSESFLFLLFFISPVFKYIISMVDFPVRLWLTSKVAGLLNMMGIKAVAAGNQIQLDKCDFSVDPACAGLNMLIISLIICLFILMHYQRQTGKRLRFIYLTGLFLTTIGLNVIGNFFRILILVVFKIMPGTFYHDAVGIACLGIYVIAPLVKGVGPLLNYVGIAPKPIIASKKKHSFYLIRYPILHAGFATLLLLVALNVVSADKLIPASKEIELDGFYKQQMDNGIMKFDGKQTLIYIKPSAFYVPGHDPMICWTGSGYIFNNIKKEQWNGIELYTGTLQKGKDKIYAAWWFDNGYMRTTNQLQWRWEAAKGKHPFYLINVNAANRQVLQRQAGSLLTNPAYLK</sequence>
<evidence type="ECO:0000256" key="2">
    <source>
        <dbReference type="ARBA" id="ARBA00022475"/>
    </source>
</evidence>
<name>A0ABY7T432_9SPHI</name>